<dbReference type="GO" id="GO:0032259">
    <property type="term" value="P:methylation"/>
    <property type="evidence" value="ECO:0007669"/>
    <property type="project" value="UniProtKB-KW"/>
</dbReference>
<dbReference type="Pfam" id="PF13649">
    <property type="entry name" value="Methyltransf_25"/>
    <property type="match status" value="1"/>
</dbReference>
<proteinExistence type="predicted"/>
<evidence type="ECO:0000313" key="3">
    <source>
        <dbReference type="Proteomes" id="UP000481583"/>
    </source>
</evidence>
<dbReference type="InterPro" id="IPR041698">
    <property type="entry name" value="Methyltransf_25"/>
</dbReference>
<feature type="domain" description="Methyltransferase" evidence="1">
    <location>
        <begin position="19"/>
        <end position="114"/>
    </location>
</feature>
<dbReference type="Proteomes" id="UP000481583">
    <property type="component" value="Unassembled WGS sequence"/>
</dbReference>
<dbReference type="SUPFAM" id="SSF53335">
    <property type="entry name" value="S-adenosyl-L-methionine-dependent methyltransferases"/>
    <property type="match status" value="1"/>
</dbReference>
<keyword evidence="2" id="KW-0808">Transferase</keyword>
<dbReference type="Gene3D" id="3.40.50.150">
    <property type="entry name" value="Vaccinia Virus protein VP39"/>
    <property type="match status" value="1"/>
</dbReference>
<comment type="caution">
    <text evidence="2">The sequence shown here is derived from an EMBL/GenBank/DDBJ whole genome shotgun (WGS) entry which is preliminary data.</text>
</comment>
<name>A0A6G4TVS8_9ACTN</name>
<keyword evidence="3" id="KW-1185">Reference proteome</keyword>
<gene>
    <name evidence="2" type="ORF">G5C51_06455</name>
</gene>
<dbReference type="InterPro" id="IPR029063">
    <property type="entry name" value="SAM-dependent_MTases_sf"/>
</dbReference>
<dbReference type="CDD" id="cd02440">
    <property type="entry name" value="AdoMet_MTases"/>
    <property type="match status" value="1"/>
</dbReference>
<dbReference type="GO" id="GO:0008168">
    <property type="term" value="F:methyltransferase activity"/>
    <property type="evidence" value="ECO:0007669"/>
    <property type="project" value="UniProtKB-KW"/>
</dbReference>
<dbReference type="AlphaFoldDB" id="A0A6G4TVS8"/>
<organism evidence="2 3">
    <name type="scientific">Streptomyces coryli</name>
    <dbReference type="NCBI Taxonomy" id="1128680"/>
    <lineage>
        <taxon>Bacteria</taxon>
        <taxon>Bacillati</taxon>
        <taxon>Actinomycetota</taxon>
        <taxon>Actinomycetes</taxon>
        <taxon>Kitasatosporales</taxon>
        <taxon>Streptomycetaceae</taxon>
        <taxon>Streptomyces</taxon>
    </lineage>
</organism>
<dbReference type="RefSeq" id="WP_165233128.1">
    <property type="nucleotide sequence ID" value="NZ_JAAKZV010000016.1"/>
</dbReference>
<dbReference type="EMBL" id="JAAKZV010000016">
    <property type="protein sequence ID" value="NGN63546.1"/>
    <property type="molecule type" value="Genomic_DNA"/>
</dbReference>
<reference evidence="2 3" key="1">
    <citation type="submission" date="2020-02" db="EMBL/GenBank/DDBJ databases">
        <title>Whole-genome analyses of novel actinobacteria.</title>
        <authorList>
            <person name="Sahin N."/>
        </authorList>
    </citation>
    <scope>NUCLEOTIDE SEQUENCE [LARGE SCALE GENOMIC DNA]</scope>
    <source>
        <strain evidence="2 3">A7024</strain>
    </source>
</reference>
<evidence type="ECO:0000259" key="1">
    <source>
        <dbReference type="Pfam" id="PF13649"/>
    </source>
</evidence>
<keyword evidence="2" id="KW-0489">Methyltransferase</keyword>
<evidence type="ECO:0000313" key="2">
    <source>
        <dbReference type="EMBL" id="NGN63546.1"/>
    </source>
</evidence>
<accession>A0A6G4TVS8</accession>
<protein>
    <submittedName>
        <fullName evidence="2">Methyltransferase domain-containing protein</fullName>
    </submittedName>
</protein>
<sequence length="170" mass="17591">MDRHEWAAGVVAARGGDRVLEVGCGHGVTASHVLAGLGEDGRLLGVDRSAKMTAAAGRRNEAEVAAGRAEFRTAEWPVDLGDERYDAVYSFSVQLLTADVTAARAVRDVLAPGGRFFAFYQLPPWKGVTQAGVVGAAARVLHDAGLVVVRDAHELGVEAGCVVARGAGGG</sequence>